<gene>
    <name evidence="1" type="ORF">CUN59_05630</name>
</gene>
<evidence type="ECO:0000313" key="2">
    <source>
        <dbReference type="Proteomes" id="UP000239589"/>
    </source>
</evidence>
<name>A0A2S6CX04_9CYAN</name>
<keyword evidence="2" id="KW-1185">Reference proteome</keyword>
<dbReference type="InterPro" id="IPR052551">
    <property type="entry name" value="UV-DNA_repair_photolyase"/>
</dbReference>
<dbReference type="SUPFAM" id="SSF48173">
    <property type="entry name" value="Cryptochrome/photolyase FAD-binding domain"/>
    <property type="match status" value="1"/>
</dbReference>
<evidence type="ECO:0000313" key="1">
    <source>
        <dbReference type="EMBL" id="PPJ64288.1"/>
    </source>
</evidence>
<dbReference type="GO" id="GO:0016829">
    <property type="term" value="F:lyase activity"/>
    <property type="evidence" value="ECO:0007669"/>
    <property type="project" value="UniProtKB-KW"/>
</dbReference>
<dbReference type="InterPro" id="IPR007357">
    <property type="entry name" value="PhrB-like"/>
</dbReference>
<dbReference type="Proteomes" id="UP000239589">
    <property type="component" value="Unassembled WGS sequence"/>
</dbReference>
<reference evidence="1 2" key="1">
    <citation type="submission" date="2018-02" db="EMBL/GenBank/DDBJ databases">
        <title>Discovery of a pederin family compound in a non-symbiotic bloom-forming cyanobacterium.</title>
        <authorList>
            <person name="Kust A."/>
            <person name="Mares J."/>
            <person name="Jokela J."/>
            <person name="Urajova P."/>
            <person name="Hajek J."/>
            <person name="Saurav K."/>
            <person name="Voracova K."/>
            <person name="Fewer D.P."/>
            <person name="Haapaniemi E."/>
            <person name="Permi P."/>
            <person name="Rehakova K."/>
            <person name="Sivonen K."/>
            <person name="Hrouzek P."/>
        </authorList>
    </citation>
    <scope>NUCLEOTIDE SEQUENCE [LARGE SCALE GENOMIC DNA]</scope>
    <source>
        <strain evidence="1 2">CHARLIE-1</strain>
    </source>
</reference>
<protein>
    <submittedName>
        <fullName evidence="1">Cryptochrome/photolyase family protein</fullName>
    </submittedName>
</protein>
<dbReference type="Gene3D" id="1.25.40.80">
    <property type="match status" value="1"/>
</dbReference>
<dbReference type="Gene3D" id="1.10.579.10">
    <property type="entry name" value="DNA Cyclobutane Dipyrimidine Photolyase, subunit A, domain 3"/>
    <property type="match status" value="1"/>
</dbReference>
<dbReference type="Pfam" id="PF04244">
    <property type="entry name" value="DPRP"/>
    <property type="match status" value="1"/>
</dbReference>
<dbReference type="Gene3D" id="3.40.50.620">
    <property type="entry name" value="HUPs"/>
    <property type="match status" value="1"/>
</dbReference>
<keyword evidence="1" id="KW-0456">Lyase</keyword>
<dbReference type="InterPro" id="IPR014729">
    <property type="entry name" value="Rossmann-like_a/b/a_fold"/>
</dbReference>
<accession>A0A2S6CX04</accession>
<proteinExistence type="predicted"/>
<dbReference type="InterPro" id="IPR036134">
    <property type="entry name" value="Crypto/Photolyase_FAD-like_sf"/>
</dbReference>
<dbReference type="PANTHER" id="PTHR38657:SF1">
    <property type="entry name" value="SLR1343 PROTEIN"/>
    <property type="match status" value="1"/>
</dbReference>
<dbReference type="OrthoDB" id="5288100at2"/>
<dbReference type="RefSeq" id="WP_104386932.1">
    <property type="nucleotide sequence ID" value="NZ_PGEM01000033.1"/>
</dbReference>
<dbReference type="EMBL" id="PGEM01000033">
    <property type="protein sequence ID" value="PPJ64288.1"/>
    <property type="molecule type" value="Genomic_DNA"/>
</dbReference>
<sequence>MIGIWILGDQLSQQQSALKSCHHQTNTPVIFIESLHHIQIRPYHRQKLVLIWSAMRHFAEELAQLKYVVTYKIATDFQTALQEWININQITELRVMIPNDKPFTQIIQNLQLPCPITLISNNQFLWSTEEFTNWAKGRKRLLMEDFYREGRRNFQILMEDKQPIGGQWNLDKENRQPPKGKLHPPPAQWFAPDAITLDVIDKVNSLSLLTYGEVEPFSWGVNRQQALQVLDWFIQHRLSDFGTYQDAMITGEQTMWHALISPYLNIGLLQPLEVIQAAETAYKQHQLPLNSVEGFIRQVLGWREYMYGIYHFVDTEYAEKNWFQHTQLLPEFFWTGETKMNCLHQIITQIKSTGYAHHIQRLMVLSNFALIAGISPQAVENWFHAVFIDAYDWVMQTNVIGMGLFADGGVLASKPYAASANYINKMSDYCKSCVYNHKERIGENACPFNFFYWDFLNRHREKLQTQGRMSLILKHLDKMSSEELQSIHQQAENWWNLHQN</sequence>
<dbReference type="Gene3D" id="1.10.10.1710">
    <property type="entry name" value="Deoxyribodipyrimidine photolyase-related"/>
    <property type="match status" value="1"/>
</dbReference>
<comment type="caution">
    <text evidence="1">The sequence shown here is derived from an EMBL/GenBank/DDBJ whole genome shotgun (WGS) entry which is preliminary data.</text>
</comment>
<organism evidence="1 2">
    <name type="scientific">Cuspidothrix issatschenkoi CHARLIE-1</name>
    <dbReference type="NCBI Taxonomy" id="2052836"/>
    <lineage>
        <taxon>Bacteria</taxon>
        <taxon>Bacillati</taxon>
        <taxon>Cyanobacteriota</taxon>
        <taxon>Cyanophyceae</taxon>
        <taxon>Nostocales</taxon>
        <taxon>Aphanizomenonaceae</taxon>
        <taxon>Cuspidothrix</taxon>
    </lineage>
</organism>
<dbReference type="PANTHER" id="PTHR38657">
    <property type="entry name" value="SLR1343 PROTEIN"/>
    <property type="match status" value="1"/>
</dbReference>
<dbReference type="AlphaFoldDB" id="A0A2S6CX04"/>